<proteinExistence type="predicted"/>
<gene>
    <name evidence="1" type="ORF">ATEIFO6365_0013008200</name>
</gene>
<dbReference type="OrthoDB" id="5584028at2759"/>
<sequence>MDAQQPPDTRNGETSPPVNIAHWDKYFESDAPPRLGMEPGKRLPLTSLAAFAVGVAIGSSHGSKMTAYRFRAENAHRFPTTSNGWFQYHKSKNYAAVVGGVKEGFKMGFRLGGGALAFCLFEETVDYARNDRRDFLSTVTAGLSFSGIYSLLGLSKPQSWKAPADANGITVPARHDVYTAARTVKLGLKLSLAYGLMQDGLETMKGNRPAYLDFILGNRRPNAE</sequence>
<dbReference type="AlphaFoldDB" id="A0A5M3ZF47"/>
<evidence type="ECO:0000313" key="1">
    <source>
        <dbReference type="EMBL" id="GFF20748.1"/>
    </source>
</evidence>
<dbReference type="EMBL" id="BLJY01000013">
    <property type="protein sequence ID" value="GFF20748.1"/>
    <property type="molecule type" value="Genomic_DNA"/>
</dbReference>
<dbReference type="Proteomes" id="UP000452235">
    <property type="component" value="Unassembled WGS sequence"/>
</dbReference>
<dbReference type="VEuPathDB" id="FungiDB:ATEG_09576"/>
<dbReference type="PANTHER" id="PTHR37852:SF1">
    <property type="entry name" value="HIG1 DOMAIN-CONTAINING PROTEIN"/>
    <property type="match status" value="1"/>
</dbReference>
<name>A0A5M3ZF47_ASPTE</name>
<evidence type="ECO:0000313" key="2">
    <source>
        <dbReference type="Proteomes" id="UP000452235"/>
    </source>
</evidence>
<accession>A0A5M3ZF47</accession>
<protein>
    <submittedName>
        <fullName evidence="1">Uncharacterized protein</fullName>
    </submittedName>
</protein>
<dbReference type="PANTHER" id="PTHR37852">
    <property type="entry name" value="YALI0B21208P"/>
    <property type="match status" value="1"/>
</dbReference>
<keyword evidence="2" id="KW-1185">Reference proteome</keyword>
<comment type="caution">
    <text evidence="1">The sequence shown here is derived from an EMBL/GenBank/DDBJ whole genome shotgun (WGS) entry which is preliminary data.</text>
</comment>
<organism evidence="1 2">
    <name type="scientific">Aspergillus terreus</name>
    <dbReference type="NCBI Taxonomy" id="33178"/>
    <lineage>
        <taxon>Eukaryota</taxon>
        <taxon>Fungi</taxon>
        <taxon>Dikarya</taxon>
        <taxon>Ascomycota</taxon>
        <taxon>Pezizomycotina</taxon>
        <taxon>Eurotiomycetes</taxon>
        <taxon>Eurotiomycetidae</taxon>
        <taxon>Eurotiales</taxon>
        <taxon>Aspergillaceae</taxon>
        <taxon>Aspergillus</taxon>
        <taxon>Aspergillus subgen. Circumdati</taxon>
    </lineage>
</organism>
<reference evidence="1 2" key="1">
    <citation type="submission" date="2020-01" db="EMBL/GenBank/DDBJ databases">
        <title>Aspergillus terreus IFO 6365 whole genome shotgun sequence.</title>
        <authorList>
            <person name="Kanamasa S."/>
            <person name="Takahashi H."/>
        </authorList>
    </citation>
    <scope>NUCLEOTIDE SEQUENCE [LARGE SCALE GENOMIC DNA]</scope>
    <source>
        <strain evidence="1 2">IFO 6365</strain>
    </source>
</reference>